<dbReference type="InterPro" id="IPR056488">
    <property type="entry name" value="Zn_ribbon_HMPTM"/>
</dbReference>
<dbReference type="SFLD" id="SFLDG01067">
    <property type="entry name" value="SPASM/twitch_domain_containing"/>
    <property type="match status" value="1"/>
</dbReference>
<evidence type="ECO:0000256" key="3">
    <source>
        <dbReference type="ARBA" id="ARBA00022723"/>
    </source>
</evidence>
<dbReference type="GO" id="GO:0046872">
    <property type="term" value="F:metal ion binding"/>
    <property type="evidence" value="ECO:0007669"/>
    <property type="project" value="UniProtKB-KW"/>
</dbReference>
<evidence type="ECO:0000259" key="6">
    <source>
        <dbReference type="PROSITE" id="PS51918"/>
    </source>
</evidence>
<reference evidence="7 8" key="1">
    <citation type="submission" date="2019-11" db="EMBL/GenBank/DDBJ databases">
        <title>Comparative genomics of hydrocarbon-degrading Desulfosarcina strains.</title>
        <authorList>
            <person name="Watanabe M."/>
            <person name="Kojima H."/>
            <person name="Fukui M."/>
        </authorList>
    </citation>
    <scope>NUCLEOTIDE SEQUENCE [LARGE SCALE GENOMIC DNA]</scope>
    <source>
        <strain evidence="7 8">PP31</strain>
    </source>
</reference>
<dbReference type="Pfam" id="PF04055">
    <property type="entry name" value="Radical_SAM"/>
    <property type="match status" value="1"/>
</dbReference>
<evidence type="ECO:0000256" key="4">
    <source>
        <dbReference type="ARBA" id="ARBA00023004"/>
    </source>
</evidence>
<dbReference type="InterPro" id="IPR054698">
    <property type="entry name" value="rSAM_Se_TrsS"/>
</dbReference>
<organism evidence="7 8">
    <name type="scientific">Desulfosarcina widdelii</name>
    <dbReference type="NCBI Taxonomy" id="947919"/>
    <lineage>
        <taxon>Bacteria</taxon>
        <taxon>Pseudomonadati</taxon>
        <taxon>Thermodesulfobacteriota</taxon>
        <taxon>Desulfobacteria</taxon>
        <taxon>Desulfobacterales</taxon>
        <taxon>Desulfosarcinaceae</taxon>
        <taxon>Desulfosarcina</taxon>
    </lineage>
</organism>
<dbReference type="EMBL" id="AP021875">
    <property type="protein sequence ID" value="BBO75705.1"/>
    <property type="molecule type" value="Genomic_DNA"/>
</dbReference>
<dbReference type="GO" id="GO:0051536">
    <property type="term" value="F:iron-sulfur cluster binding"/>
    <property type="evidence" value="ECO:0007669"/>
    <property type="project" value="UniProtKB-KW"/>
</dbReference>
<dbReference type="Gene3D" id="3.20.20.70">
    <property type="entry name" value="Aldolase class I"/>
    <property type="match status" value="1"/>
</dbReference>
<dbReference type="RefSeq" id="WP_155304602.1">
    <property type="nucleotide sequence ID" value="NZ_AP021875.1"/>
</dbReference>
<gene>
    <name evidence="7" type="ORF">DSCW_31220</name>
</gene>
<dbReference type="GO" id="GO:0003824">
    <property type="term" value="F:catalytic activity"/>
    <property type="evidence" value="ECO:0007669"/>
    <property type="project" value="InterPro"/>
</dbReference>
<dbReference type="OrthoDB" id="9782387at2"/>
<dbReference type="Pfam" id="PF23545">
    <property type="entry name" value="Zn_ribbon_HMPTM"/>
    <property type="match status" value="1"/>
</dbReference>
<dbReference type="InterPro" id="IPR058240">
    <property type="entry name" value="rSAM_sf"/>
</dbReference>
<evidence type="ECO:0000256" key="2">
    <source>
        <dbReference type="ARBA" id="ARBA00022691"/>
    </source>
</evidence>
<keyword evidence="4" id="KW-0408">Iron</keyword>
<accession>A0A5K7Z4Q7</accession>
<sequence length="456" mass="49950">MVSTLMTPTEQATQSLCPICLERIDARRTIRGDRVFLEKTCSRHGRFSTRIWDGEPAFSSWQRPKIPTHPEHPGHAVEKGCPFDCGLCPEHRQRSCTILLEITDRCNLGCPVCYADSKNTGENDPSMATIEGWFKAAVRMGPGSNIQLSGGEPTLRDDLPRIVAMGREAGFEFIQINTNGLRLADDESFVRDLADAGLASVFLQFDGTCDAVYEKLRGRPLLATKKAAIEQCGRHGIGVVLVPTLVPGVNDNDVGNLLGMATENVPVVRALHFQPVSYFGRFPHAPDDADRLTLPQLMRLIEEQSGGNFKTADFNPPGCENSLCSFSANYLVLPGGGVRAIAGGKCCSQPIPALEGARNAINSVARQWRAPDACCSPAPENDVAMTIDGAMDLDAFLRQARTHRLSVSAMAFQDVWNLDLERVRDCCIHVMAPDTRLIPFCLYNLTSQFGKGLYRP</sequence>
<dbReference type="KEGG" id="dwd:DSCW_31220"/>
<proteinExistence type="predicted"/>
<dbReference type="SFLD" id="SFLDS00029">
    <property type="entry name" value="Radical_SAM"/>
    <property type="match status" value="1"/>
</dbReference>
<feature type="domain" description="Radical SAM core" evidence="6">
    <location>
        <begin position="92"/>
        <end position="310"/>
    </location>
</feature>
<evidence type="ECO:0000313" key="7">
    <source>
        <dbReference type="EMBL" id="BBO75705.1"/>
    </source>
</evidence>
<protein>
    <submittedName>
        <fullName evidence="7">Radical SAM protein</fullName>
    </submittedName>
</protein>
<dbReference type="AlphaFoldDB" id="A0A5K7Z4Q7"/>
<keyword evidence="2" id="KW-0949">S-adenosyl-L-methionine</keyword>
<dbReference type="NCBIfam" id="NF045646">
    <property type="entry name" value="rSAM_Se_TrsS"/>
    <property type="match status" value="1"/>
</dbReference>
<evidence type="ECO:0000256" key="5">
    <source>
        <dbReference type="ARBA" id="ARBA00023014"/>
    </source>
</evidence>
<dbReference type="PANTHER" id="PTHR43306:SF1">
    <property type="entry name" value="7,8-DIHYDRO-6-HYDROXYMETHYLPTERIN DIMETHYLTRANSFERASE"/>
    <property type="match status" value="1"/>
</dbReference>
<dbReference type="PROSITE" id="PS51918">
    <property type="entry name" value="RADICAL_SAM"/>
    <property type="match status" value="1"/>
</dbReference>
<evidence type="ECO:0000256" key="1">
    <source>
        <dbReference type="ARBA" id="ARBA00001966"/>
    </source>
</evidence>
<dbReference type="InterPro" id="IPR007197">
    <property type="entry name" value="rSAM"/>
</dbReference>
<dbReference type="InterPro" id="IPR034474">
    <property type="entry name" value="Methyltransferase_Class_D"/>
</dbReference>
<dbReference type="SFLD" id="SFLDG01100">
    <property type="entry name" value="methyltransferase_(Class_D)"/>
    <property type="match status" value="1"/>
</dbReference>
<keyword evidence="8" id="KW-1185">Reference proteome</keyword>
<dbReference type="CDD" id="cd01335">
    <property type="entry name" value="Radical_SAM"/>
    <property type="match status" value="1"/>
</dbReference>
<keyword evidence="3" id="KW-0479">Metal-binding</keyword>
<name>A0A5K7Z4Q7_9BACT</name>
<comment type="cofactor">
    <cofactor evidence="1">
        <name>[4Fe-4S] cluster</name>
        <dbReference type="ChEBI" id="CHEBI:49883"/>
    </cofactor>
</comment>
<dbReference type="PANTHER" id="PTHR43306">
    <property type="entry name" value="7,8-DIHYDRO-6-HYDROXYMETHYLPTERIN DIMETHYLTRANSFERASE"/>
    <property type="match status" value="1"/>
</dbReference>
<keyword evidence="5" id="KW-0411">Iron-sulfur</keyword>
<dbReference type="SUPFAM" id="SSF102114">
    <property type="entry name" value="Radical SAM enzymes"/>
    <property type="match status" value="1"/>
</dbReference>
<dbReference type="InterPro" id="IPR013785">
    <property type="entry name" value="Aldolase_TIM"/>
</dbReference>
<evidence type="ECO:0000313" key="8">
    <source>
        <dbReference type="Proteomes" id="UP000427769"/>
    </source>
</evidence>
<dbReference type="Proteomes" id="UP000427769">
    <property type="component" value="Chromosome"/>
</dbReference>